<proteinExistence type="predicted"/>
<name>A0A383EIC2_9ZZZZ</name>
<dbReference type="AlphaFoldDB" id="A0A383EIC2"/>
<reference evidence="1" key="1">
    <citation type="submission" date="2018-05" db="EMBL/GenBank/DDBJ databases">
        <authorList>
            <person name="Lanie J.A."/>
            <person name="Ng W.-L."/>
            <person name="Kazmierczak K.M."/>
            <person name="Andrzejewski T.M."/>
            <person name="Davidsen T.M."/>
            <person name="Wayne K.J."/>
            <person name="Tettelin H."/>
            <person name="Glass J.I."/>
            <person name="Rusch D."/>
            <person name="Podicherti R."/>
            <person name="Tsui H.-C.T."/>
            <person name="Winkler M.E."/>
        </authorList>
    </citation>
    <scope>NUCLEOTIDE SEQUENCE</scope>
</reference>
<sequence>GLSTGEKIDTYLTEQFLPNSLGQDYEEYHEGEADCKICNEPISFKTLKAAGDLALCWSKNPETKKDGTPSIKRDFWEVPMLIYVRESKQWWTRGPSHPIDKSLTWNQTVHAGFYLVNQIAASQWVEFKSNNKSDYIIDKQDVYKLLCTSLSDGLFVQLPKPTGKYKRMEFVFFDAHGKEFR</sequence>
<protein>
    <submittedName>
        <fullName evidence="1">Uncharacterized protein</fullName>
    </submittedName>
</protein>
<accession>A0A383EIC2</accession>
<evidence type="ECO:0000313" key="1">
    <source>
        <dbReference type="EMBL" id="SVE56501.1"/>
    </source>
</evidence>
<dbReference type="EMBL" id="UINC01226143">
    <property type="protein sequence ID" value="SVE56501.1"/>
    <property type="molecule type" value="Genomic_DNA"/>
</dbReference>
<organism evidence="1">
    <name type="scientific">marine metagenome</name>
    <dbReference type="NCBI Taxonomy" id="408172"/>
    <lineage>
        <taxon>unclassified sequences</taxon>
        <taxon>metagenomes</taxon>
        <taxon>ecological metagenomes</taxon>
    </lineage>
</organism>
<gene>
    <name evidence="1" type="ORF">METZ01_LOCUS509355</name>
</gene>
<feature type="non-terminal residue" evidence="1">
    <location>
        <position position="1"/>
    </location>
</feature>